<evidence type="ECO:0000313" key="3">
    <source>
        <dbReference type="Proteomes" id="UP000298030"/>
    </source>
</evidence>
<dbReference type="Proteomes" id="UP000298030">
    <property type="component" value="Unassembled WGS sequence"/>
</dbReference>
<dbReference type="EMBL" id="QPFP01000015">
    <property type="protein sequence ID" value="TEB32399.1"/>
    <property type="molecule type" value="Genomic_DNA"/>
</dbReference>
<keyword evidence="3" id="KW-1185">Reference proteome</keyword>
<gene>
    <name evidence="2" type="ORF">FA13DRAFT_1790713</name>
</gene>
<comment type="caution">
    <text evidence="2">The sequence shown here is derived from an EMBL/GenBank/DDBJ whole genome shotgun (WGS) entry which is preliminary data.</text>
</comment>
<protein>
    <submittedName>
        <fullName evidence="2">Uncharacterized protein</fullName>
    </submittedName>
</protein>
<evidence type="ECO:0000313" key="2">
    <source>
        <dbReference type="EMBL" id="TEB32399.1"/>
    </source>
</evidence>
<feature type="region of interest" description="Disordered" evidence="1">
    <location>
        <begin position="90"/>
        <end position="110"/>
    </location>
</feature>
<organism evidence="2 3">
    <name type="scientific">Coprinellus micaceus</name>
    <name type="common">Glistening ink-cap mushroom</name>
    <name type="synonym">Coprinus micaceus</name>
    <dbReference type="NCBI Taxonomy" id="71717"/>
    <lineage>
        <taxon>Eukaryota</taxon>
        <taxon>Fungi</taxon>
        <taxon>Dikarya</taxon>
        <taxon>Basidiomycota</taxon>
        <taxon>Agaricomycotina</taxon>
        <taxon>Agaricomycetes</taxon>
        <taxon>Agaricomycetidae</taxon>
        <taxon>Agaricales</taxon>
        <taxon>Agaricineae</taxon>
        <taxon>Psathyrellaceae</taxon>
        <taxon>Coprinellus</taxon>
    </lineage>
</organism>
<evidence type="ECO:0000256" key="1">
    <source>
        <dbReference type="SAM" id="MobiDB-lite"/>
    </source>
</evidence>
<feature type="compositionally biased region" description="Low complexity" evidence="1">
    <location>
        <begin position="10"/>
        <end position="19"/>
    </location>
</feature>
<dbReference type="AlphaFoldDB" id="A0A4Y7TFW5"/>
<feature type="compositionally biased region" description="Basic and acidic residues" evidence="1">
    <location>
        <begin position="253"/>
        <end position="265"/>
    </location>
</feature>
<feature type="compositionally biased region" description="Basic and acidic residues" evidence="1">
    <location>
        <begin position="309"/>
        <end position="318"/>
    </location>
</feature>
<name>A0A4Y7TFW5_COPMI</name>
<accession>A0A4Y7TFW5</accession>
<proteinExistence type="predicted"/>
<dbReference type="OrthoDB" id="3054417at2759"/>
<feature type="compositionally biased region" description="Polar residues" evidence="1">
    <location>
        <begin position="348"/>
        <end position="362"/>
    </location>
</feature>
<feature type="region of interest" description="Disordered" evidence="1">
    <location>
        <begin position="189"/>
        <end position="219"/>
    </location>
</feature>
<feature type="region of interest" description="Disordered" evidence="1">
    <location>
        <begin position="245"/>
        <end position="362"/>
    </location>
</feature>
<feature type="region of interest" description="Disordered" evidence="1">
    <location>
        <begin position="1"/>
        <end position="20"/>
    </location>
</feature>
<reference evidence="2 3" key="1">
    <citation type="journal article" date="2019" name="Nat. Ecol. Evol.">
        <title>Megaphylogeny resolves global patterns of mushroom evolution.</title>
        <authorList>
            <person name="Varga T."/>
            <person name="Krizsan K."/>
            <person name="Foldi C."/>
            <person name="Dima B."/>
            <person name="Sanchez-Garcia M."/>
            <person name="Sanchez-Ramirez S."/>
            <person name="Szollosi G.J."/>
            <person name="Szarkandi J.G."/>
            <person name="Papp V."/>
            <person name="Albert L."/>
            <person name="Andreopoulos W."/>
            <person name="Angelini C."/>
            <person name="Antonin V."/>
            <person name="Barry K.W."/>
            <person name="Bougher N.L."/>
            <person name="Buchanan P."/>
            <person name="Buyck B."/>
            <person name="Bense V."/>
            <person name="Catcheside P."/>
            <person name="Chovatia M."/>
            <person name="Cooper J."/>
            <person name="Damon W."/>
            <person name="Desjardin D."/>
            <person name="Finy P."/>
            <person name="Geml J."/>
            <person name="Haridas S."/>
            <person name="Hughes K."/>
            <person name="Justo A."/>
            <person name="Karasinski D."/>
            <person name="Kautmanova I."/>
            <person name="Kiss B."/>
            <person name="Kocsube S."/>
            <person name="Kotiranta H."/>
            <person name="LaButti K.M."/>
            <person name="Lechner B.E."/>
            <person name="Liimatainen K."/>
            <person name="Lipzen A."/>
            <person name="Lukacs Z."/>
            <person name="Mihaltcheva S."/>
            <person name="Morgado L.N."/>
            <person name="Niskanen T."/>
            <person name="Noordeloos M.E."/>
            <person name="Ohm R.A."/>
            <person name="Ortiz-Santana B."/>
            <person name="Ovrebo C."/>
            <person name="Racz N."/>
            <person name="Riley R."/>
            <person name="Savchenko A."/>
            <person name="Shiryaev A."/>
            <person name="Soop K."/>
            <person name="Spirin V."/>
            <person name="Szebenyi C."/>
            <person name="Tomsovsky M."/>
            <person name="Tulloss R.E."/>
            <person name="Uehling J."/>
            <person name="Grigoriev I.V."/>
            <person name="Vagvolgyi C."/>
            <person name="Papp T."/>
            <person name="Martin F.M."/>
            <person name="Miettinen O."/>
            <person name="Hibbett D.S."/>
            <person name="Nagy L.G."/>
        </authorList>
    </citation>
    <scope>NUCLEOTIDE SEQUENCE [LARGE SCALE GENOMIC DNA]</scope>
    <source>
        <strain evidence="2 3">FP101781</strain>
    </source>
</reference>
<sequence>MTKWNRQRQDPSSRSSRAKSSLRDADWMEVFRYMDTNQVASKAEVVRHFERQGIKFHRHTLGYKLKERTSIEGRVSNAVNTEAKAETLFEGDELEGSERSKETLRVSSRSSSTTLSKSTAVCRVSPFTVRWKPIYIAPDPPTSLVANTVQHPIALPASHDEQASPLLPGTDLAADGYAKFWQQFGPSKPIPEACGEIPSPKVSTSRIDDGREGNAGSPTTWFHYCCPGMSGRPLDHDANVQFQAVSPSTSTRALDEQEAHARSTSREAAIPSDRSSGQETSLGVDLELPSSESTPTLTPLLARKRRQLGRHDVPRHSSAEPPDSVPPRETVRSGLPLALPRSRDVFQSEPSSTITYESTASTTLRTSSIPFNSSEHTLQSDSFPENDEYLDPDAHDIIDEEARPEVASSSLERQLEILGLRSRLWELWCP</sequence>